<feature type="compositionally biased region" description="Low complexity" evidence="1">
    <location>
        <begin position="17"/>
        <end position="30"/>
    </location>
</feature>
<dbReference type="EMBL" id="KQ087180">
    <property type="protein sequence ID" value="KLT45744.1"/>
    <property type="molecule type" value="Genomic_DNA"/>
</dbReference>
<feature type="compositionally biased region" description="Acidic residues" evidence="1">
    <location>
        <begin position="42"/>
        <end position="51"/>
    </location>
</feature>
<organism evidence="2 3">
    <name type="scientific">Cutaneotrichosporon oleaginosum</name>
    <dbReference type="NCBI Taxonomy" id="879819"/>
    <lineage>
        <taxon>Eukaryota</taxon>
        <taxon>Fungi</taxon>
        <taxon>Dikarya</taxon>
        <taxon>Basidiomycota</taxon>
        <taxon>Agaricomycotina</taxon>
        <taxon>Tremellomycetes</taxon>
        <taxon>Trichosporonales</taxon>
        <taxon>Trichosporonaceae</taxon>
        <taxon>Cutaneotrichosporon</taxon>
    </lineage>
</organism>
<gene>
    <name evidence="2" type="ORF">CC85DRAFT_116289</name>
</gene>
<evidence type="ECO:0000313" key="2">
    <source>
        <dbReference type="EMBL" id="KLT45744.1"/>
    </source>
</evidence>
<feature type="region of interest" description="Disordered" evidence="1">
    <location>
        <begin position="223"/>
        <end position="266"/>
    </location>
</feature>
<keyword evidence="3" id="KW-1185">Reference proteome</keyword>
<proteinExistence type="predicted"/>
<dbReference type="AlphaFoldDB" id="A0A0J1BCJ4"/>
<reference evidence="2 3" key="1">
    <citation type="submission" date="2015-03" db="EMBL/GenBank/DDBJ databases">
        <title>Genomics and transcriptomics of the oil-accumulating basidiomycete yeast T. oleaginosus allow insights into substrate utilization and the diverse evolutionary trajectories of mating systems in fungi.</title>
        <authorList>
            <consortium name="DOE Joint Genome Institute"/>
            <person name="Kourist R."/>
            <person name="Kracht O."/>
            <person name="Bracharz F."/>
            <person name="Lipzen A."/>
            <person name="Nolan M."/>
            <person name="Ohm R."/>
            <person name="Grigoriev I."/>
            <person name="Sun S."/>
            <person name="Heitman J."/>
            <person name="Bruck T."/>
            <person name="Nowrousian M."/>
        </authorList>
    </citation>
    <scope>NUCLEOTIDE SEQUENCE [LARGE SCALE GENOMIC DNA]</scope>
    <source>
        <strain evidence="2 3">IBC0246</strain>
    </source>
</reference>
<dbReference type="Proteomes" id="UP000053611">
    <property type="component" value="Unassembled WGS sequence"/>
</dbReference>
<feature type="region of interest" description="Disordered" evidence="1">
    <location>
        <begin position="1"/>
        <end position="71"/>
    </location>
</feature>
<protein>
    <submittedName>
        <fullName evidence="2">Uncharacterized protein</fullName>
    </submittedName>
</protein>
<accession>A0A0J1BCJ4</accession>
<evidence type="ECO:0000256" key="1">
    <source>
        <dbReference type="SAM" id="MobiDB-lite"/>
    </source>
</evidence>
<evidence type="ECO:0000313" key="3">
    <source>
        <dbReference type="Proteomes" id="UP000053611"/>
    </source>
</evidence>
<name>A0A0J1BCJ4_9TREE</name>
<dbReference type="GeneID" id="28979947"/>
<feature type="compositionally biased region" description="Gly residues" evidence="1">
    <location>
        <begin position="240"/>
        <end position="251"/>
    </location>
</feature>
<dbReference type="RefSeq" id="XP_018282235.1">
    <property type="nucleotide sequence ID" value="XM_018419344.1"/>
</dbReference>
<dbReference type="OrthoDB" id="10671669at2759"/>
<sequence length="360" mass="38288">MGNTTSTSKPLRRLSRASVSSTGASSTGVVDEQLPVRPPQDEEHDDFDETFDVPTFSTRRPLRRHSAPDDDTDTLCDSASIMTAFTDATLTADPLQAYVAGSSVVSAAVDAAMDVLNGNAKGWRRDVALAQLEWLAADGARRARWVRSEAAARTKRAKGRRASLGAPKRVELRLSTAGEERVVAEDAATARRVQMEAAAGDQRAGAEEDAKLQLERAHDAIHEHGHGHGHGHGHHEAGGERSGAGAGGAGGAVEAAREGAGNGDRAQVYATKRGQLRAAEERYHAACAEAAKEHSAMLAHAALAHERAFSSCKVTYMGKRLREPDAQGDLTFTAAAGAAVESKQKRSAWSGQYQVGQWRR</sequence>